<sequence length="204" mass="22524">MSDKQTESHKTESTEVSTETQQDKNQRLRDKLLPEIESFKAERSTLQLATQDAAGLPNASYAPFALADDGFYILVSELARHGTNLKESSSVSVMLLEDESEAKTVFARKRLTFDAVAELVARDSELFTKGVAALSERFGEMIDNLSQLKDFNLFKLNPQQGLYVKGFGQAFSLTGSELLDVNWKRDGHHGTSSQPAFSTPAAPM</sequence>
<feature type="domain" description="Pyridoxamine 5'-phosphate oxidase N-terminal" evidence="3">
    <location>
        <begin position="33"/>
        <end position="164"/>
    </location>
</feature>
<dbReference type="NCBIfam" id="TIGR04110">
    <property type="entry name" value="heme_HutZ"/>
    <property type="match status" value="1"/>
</dbReference>
<dbReference type="InterPro" id="IPR052019">
    <property type="entry name" value="F420H2_bilvrd_red/Heme_oxyg"/>
</dbReference>
<accession>A0A553JSU7</accession>
<dbReference type="GO" id="GO:0070967">
    <property type="term" value="F:coenzyme F420 binding"/>
    <property type="evidence" value="ECO:0007669"/>
    <property type="project" value="TreeGrafter"/>
</dbReference>
<evidence type="ECO:0000259" key="3">
    <source>
        <dbReference type="Pfam" id="PF01243"/>
    </source>
</evidence>
<feature type="region of interest" description="Disordered" evidence="2">
    <location>
        <begin position="1"/>
        <end position="31"/>
    </location>
</feature>
<dbReference type="Gene3D" id="2.30.110.10">
    <property type="entry name" value="Electron Transport, Fmn-binding Protein, Chain A"/>
    <property type="match status" value="1"/>
</dbReference>
<evidence type="ECO:0000313" key="4">
    <source>
        <dbReference type="EMBL" id="TRY15534.1"/>
    </source>
</evidence>
<organism evidence="4 5">
    <name type="scientific">Shewanella hanedai</name>
    <name type="common">Alteromonas hanedai</name>
    <dbReference type="NCBI Taxonomy" id="25"/>
    <lineage>
        <taxon>Bacteria</taxon>
        <taxon>Pseudomonadati</taxon>
        <taxon>Pseudomonadota</taxon>
        <taxon>Gammaproteobacteria</taxon>
        <taxon>Alteromonadales</taxon>
        <taxon>Shewanellaceae</taxon>
        <taxon>Shewanella</taxon>
    </lineage>
</organism>
<dbReference type="InterPro" id="IPR014419">
    <property type="entry name" value="HutZ"/>
</dbReference>
<dbReference type="Proteomes" id="UP000318126">
    <property type="component" value="Unassembled WGS sequence"/>
</dbReference>
<feature type="region of interest" description="Disordered" evidence="2">
    <location>
        <begin position="185"/>
        <end position="204"/>
    </location>
</feature>
<feature type="compositionally biased region" description="Basic and acidic residues" evidence="2">
    <location>
        <begin position="1"/>
        <end position="13"/>
    </location>
</feature>
<dbReference type="OrthoDB" id="5345368at2"/>
<gene>
    <name evidence="4" type="primary">hutZ</name>
    <name evidence="4" type="ORF">FN961_05260</name>
</gene>
<keyword evidence="5" id="KW-1185">Reference proteome</keyword>
<dbReference type="PANTHER" id="PTHR35176:SF6">
    <property type="entry name" value="HEME OXYGENASE HI_0854-RELATED"/>
    <property type="match status" value="1"/>
</dbReference>
<comment type="caution">
    <text evidence="4">The sequence shown here is derived from an EMBL/GenBank/DDBJ whole genome shotgun (WGS) entry which is preliminary data.</text>
</comment>
<dbReference type="AlphaFoldDB" id="A0A553JSU7"/>
<name>A0A553JSU7_SHEHA</name>
<evidence type="ECO:0000256" key="2">
    <source>
        <dbReference type="SAM" id="MobiDB-lite"/>
    </source>
</evidence>
<keyword evidence="1" id="KW-0560">Oxidoreductase</keyword>
<reference evidence="5" key="1">
    <citation type="submission" date="2019-07" db="EMBL/GenBank/DDBJ databases">
        <title>Shewanella sp. YLB-08 draft genomic sequence.</title>
        <authorList>
            <person name="Yu L."/>
        </authorList>
    </citation>
    <scope>NUCLEOTIDE SEQUENCE [LARGE SCALE GENOMIC DNA]</scope>
    <source>
        <strain evidence="5">JCM 20706</strain>
    </source>
</reference>
<evidence type="ECO:0000256" key="1">
    <source>
        <dbReference type="ARBA" id="ARBA00023002"/>
    </source>
</evidence>
<dbReference type="Pfam" id="PF01243">
    <property type="entry name" value="PNPOx_N"/>
    <property type="match status" value="1"/>
</dbReference>
<dbReference type="GO" id="GO:0005829">
    <property type="term" value="C:cytosol"/>
    <property type="evidence" value="ECO:0007669"/>
    <property type="project" value="TreeGrafter"/>
</dbReference>
<proteinExistence type="predicted"/>
<feature type="compositionally biased region" description="Basic and acidic residues" evidence="2">
    <location>
        <begin position="21"/>
        <end position="31"/>
    </location>
</feature>
<dbReference type="SUPFAM" id="SSF50475">
    <property type="entry name" value="FMN-binding split barrel"/>
    <property type="match status" value="1"/>
</dbReference>
<dbReference type="InterPro" id="IPR012349">
    <property type="entry name" value="Split_barrel_FMN-bd"/>
</dbReference>
<evidence type="ECO:0000313" key="5">
    <source>
        <dbReference type="Proteomes" id="UP000318126"/>
    </source>
</evidence>
<dbReference type="GO" id="GO:0016627">
    <property type="term" value="F:oxidoreductase activity, acting on the CH-CH group of donors"/>
    <property type="evidence" value="ECO:0007669"/>
    <property type="project" value="TreeGrafter"/>
</dbReference>
<protein>
    <submittedName>
        <fullName evidence="4">Heme utilization protein HutZ</fullName>
    </submittedName>
</protein>
<dbReference type="InterPro" id="IPR011576">
    <property type="entry name" value="Pyridox_Oxase_N"/>
</dbReference>
<dbReference type="EMBL" id="VKGK01000004">
    <property type="protein sequence ID" value="TRY15534.1"/>
    <property type="molecule type" value="Genomic_DNA"/>
</dbReference>
<dbReference type="PANTHER" id="PTHR35176">
    <property type="entry name" value="HEME OXYGENASE HI_0854-RELATED"/>
    <property type="match status" value="1"/>
</dbReference>
<dbReference type="PIRSF" id="PIRSF004633">
    <property type="entry name" value="UCP_PLP_oxd"/>
    <property type="match status" value="1"/>
</dbReference>